<feature type="transmembrane region" description="Helical" evidence="19">
    <location>
        <begin position="27"/>
        <end position="44"/>
    </location>
</feature>
<gene>
    <name evidence="21" type="ORF">GOQ27_00415</name>
</gene>
<evidence type="ECO:0000313" key="22">
    <source>
        <dbReference type="Proteomes" id="UP000724672"/>
    </source>
</evidence>
<keyword evidence="4" id="KW-0444">Lipid biosynthesis</keyword>
<evidence type="ECO:0000256" key="13">
    <source>
        <dbReference type="ARBA" id="ARBA00023209"/>
    </source>
</evidence>
<proteinExistence type="inferred from homology"/>
<evidence type="ECO:0000313" key="21">
    <source>
        <dbReference type="EMBL" id="MBS4536902.1"/>
    </source>
</evidence>
<evidence type="ECO:0000256" key="10">
    <source>
        <dbReference type="ARBA" id="ARBA00022989"/>
    </source>
</evidence>
<evidence type="ECO:0000256" key="7">
    <source>
        <dbReference type="ARBA" id="ARBA00022741"/>
    </source>
</evidence>
<dbReference type="EC" id="2.7.1.107" evidence="21"/>
<dbReference type="GO" id="GO:0005524">
    <property type="term" value="F:ATP binding"/>
    <property type="evidence" value="ECO:0007669"/>
    <property type="project" value="UniProtKB-KW"/>
</dbReference>
<keyword evidence="3" id="KW-1003">Cell membrane</keyword>
<evidence type="ECO:0000259" key="20">
    <source>
        <dbReference type="Pfam" id="PF01569"/>
    </source>
</evidence>
<keyword evidence="9 17" id="KW-0067">ATP-binding</keyword>
<feature type="binding site" evidence="18">
    <location>
        <position position="70"/>
    </location>
    <ligand>
        <name>a divalent metal cation</name>
        <dbReference type="ChEBI" id="CHEBI:60240"/>
    </ligand>
</feature>
<keyword evidence="18" id="KW-0479">Metal-binding</keyword>
<feature type="transmembrane region" description="Helical" evidence="19">
    <location>
        <begin position="168"/>
        <end position="196"/>
    </location>
</feature>
<dbReference type="Pfam" id="PF01569">
    <property type="entry name" value="PAP2"/>
    <property type="match status" value="1"/>
</dbReference>
<feature type="transmembrane region" description="Helical" evidence="19">
    <location>
        <begin position="90"/>
        <end position="110"/>
    </location>
</feature>
<dbReference type="CDD" id="cd14266">
    <property type="entry name" value="UDPK_IM_PAP2_like"/>
    <property type="match status" value="1"/>
</dbReference>
<keyword evidence="7 17" id="KW-0547">Nucleotide-binding</keyword>
<comment type="caution">
    <text evidence="21">The sequence shown here is derived from an EMBL/GenBank/DDBJ whole genome shotgun (WGS) entry which is preliminary data.</text>
</comment>
<evidence type="ECO:0000256" key="15">
    <source>
        <dbReference type="PIRSR" id="PIRSR600829-1"/>
    </source>
</evidence>
<dbReference type="PANTHER" id="PTHR34299:SF1">
    <property type="entry name" value="DIACYLGLYCEROL KINASE"/>
    <property type="match status" value="1"/>
</dbReference>
<organism evidence="21 22">
    <name type="scientific">Anaeromonas frigoriresistens</name>
    <dbReference type="NCBI Taxonomy" id="2683708"/>
    <lineage>
        <taxon>Bacteria</taxon>
        <taxon>Bacillati</taxon>
        <taxon>Bacillota</taxon>
        <taxon>Tissierellia</taxon>
        <taxon>Tissierellales</taxon>
        <taxon>Thermohalobacteraceae</taxon>
        <taxon>Anaeromonas</taxon>
    </lineage>
</organism>
<protein>
    <submittedName>
        <fullName evidence="21">Diacylglycerol kinase</fullName>
        <ecNumber evidence="21">2.7.1.107</ecNumber>
    </submittedName>
</protein>
<evidence type="ECO:0000256" key="17">
    <source>
        <dbReference type="PIRSR" id="PIRSR600829-3"/>
    </source>
</evidence>
<keyword evidence="11" id="KW-0443">Lipid metabolism</keyword>
<dbReference type="AlphaFoldDB" id="A0A942Z5W0"/>
<dbReference type="GO" id="GO:0004143">
    <property type="term" value="F:ATP-dependent diacylglycerol kinase activity"/>
    <property type="evidence" value="ECO:0007669"/>
    <property type="project" value="UniProtKB-EC"/>
</dbReference>
<feature type="binding site" evidence="16">
    <location>
        <position position="3"/>
    </location>
    <ligand>
        <name>substrate</name>
    </ligand>
</feature>
<evidence type="ECO:0000256" key="12">
    <source>
        <dbReference type="ARBA" id="ARBA00023136"/>
    </source>
</evidence>
<feature type="transmembrane region" description="Helical" evidence="19">
    <location>
        <begin position="208"/>
        <end position="228"/>
    </location>
</feature>
<feature type="binding site" evidence="16">
    <location>
        <position position="63"/>
    </location>
    <ligand>
        <name>substrate</name>
    </ligand>
</feature>
<dbReference type="SUPFAM" id="SSF48317">
    <property type="entry name" value="Acid phosphatase/Vanadium-dependent haloperoxidase"/>
    <property type="match status" value="1"/>
</dbReference>
<feature type="binding site" evidence="17">
    <location>
        <position position="70"/>
    </location>
    <ligand>
        <name>ATP</name>
        <dbReference type="ChEBI" id="CHEBI:30616"/>
    </ligand>
</feature>
<keyword evidence="5 21" id="KW-0808">Transferase</keyword>
<evidence type="ECO:0000256" key="3">
    <source>
        <dbReference type="ARBA" id="ARBA00022475"/>
    </source>
</evidence>
<accession>A0A942Z5W0</accession>
<dbReference type="Pfam" id="PF01219">
    <property type="entry name" value="DAGK_prokar"/>
    <property type="match status" value="1"/>
</dbReference>
<evidence type="ECO:0000256" key="14">
    <source>
        <dbReference type="ARBA" id="ARBA00023264"/>
    </source>
</evidence>
<sequence length="229" mass="25659">MKRLIDSFNYAVEGIIYTLKTQRNMRIHFFMMIIILFLSLFFNFSKVELLLLFFAISLVIIAEMLNTAIEKTIDMFTEDFHPLAKIAKNVAAGAVLVAAMNSIMVGYLLFFYRINPFTKSILFKIRSSPVHITFICILLIIIVTIVIKTLTHSGTPFKGGIVSGHTALSFTVSTVITFLSENILIATLSFLLSILVGQSRIEGEIHTFFQVINGALLGILVTVLIFQLL</sequence>
<dbReference type="Gene3D" id="1.10.287.3610">
    <property type="match status" value="1"/>
</dbReference>
<dbReference type="Proteomes" id="UP000724672">
    <property type="component" value="Unassembled WGS sequence"/>
</dbReference>
<keyword evidence="18" id="KW-0460">Magnesium</keyword>
<feature type="binding site" evidence="17">
    <location>
        <position position="10"/>
    </location>
    <ligand>
        <name>ATP</name>
        <dbReference type="ChEBI" id="CHEBI:30616"/>
    </ligand>
</feature>
<keyword evidence="12 19" id="KW-0472">Membrane</keyword>
<feature type="transmembrane region" description="Helical" evidence="19">
    <location>
        <begin position="50"/>
        <end position="69"/>
    </location>
</feature>
<keyword evidence="10 19" id="KW-1133">Transmembrane helix</keyword>
<dbReference type="GO" id="GO:0046872">
    <property type="term" value="F:metal ion binding"/>
    <property type="evidence" value="ECO:0007669"/>
    <property type="project" value="UniProtKB-KW"/>
</dbReference>
<feature type="domain" description="Phosphatidic acid phosphatase type 2/haloperoxidase" evidence="20">
    <location>
        <begin position="158"/>
        <end position="228"/>
    </location>
</feature>
<keyword evidence="8 21" id="KW-0418">Kinase</keyword>
<dbReference type="InterPro" id="IPR000829">
    <property type="entry name" value="DAGK"/>
</dbReference>
<keyword evidence="22" id="KW-1185">Reference proteome</keyword>
<feature type="active site" description="Proton acceptor" evidence="15">
    <location>
        <position position="63"/>
    </location>
</feature>
<dbReference type="GO" id="GO:0008654">
    <property type="term" value="P:phospholipid biosynthetic process"/>
    <property type="evidence" value="ECO:0007669"/>
    <property type="project" value="UniProtKB-KW"/>
</dbReference>
<evidence type="ECO:0000256" key="18">
    <source>
        <dbReference type="PIRSR" id="PIRSR600829-4"/>
    </source>
</evidence>
<feature type="transmembrane region" description="Helical" evidence="19">
    <location>
        <begin position="130"/>
        <end position="147"/>
    </location>
</feature>
<evidence type="ECO:0000256" key="2">
    <source>
        <dbReference type="ARBA" id="ARBA00005967"/>
    </source>
</evidence>
<name>A0A942Z5W0_9FIRM</name>
<dbReference type="InterPro" id="IPR000326">
    <property type="entry name" value="PAP2/HPO"/>
</dbReference>
<feature type="binding site" evidence="17">
    <location>
        <position position="3"/>
    </location>
    <ligand>
        <name>ATP</name>
        <dbReference type="ChEBI" id="CHEBI:30616"/>
    </ligand>
</feature>
<keyword evidence="6 19" id="KW-0812">Transmembrane</keyword>
<evidence type="ECO:0000256" key="6">
    <source>
        <dbReference type="ARBA" id="ARBA00022692"/>
    </source>
</evidence>
<keyword evidence="14" id="KW-1208">Phospholipid metabolism</keyword>
<comment type="cofactor">
    <cofactor evidence="18">
        <name>Mg(2+)</name>
        <dbReference type="ChEBI" id="CHEBI:18420"/>
    </cofactor>
    <text evidence="18">Mn(2+), Zn(2+), Cd(2+) and Co(2+) support activity to lesser extents.</text>
</comment>
<comment type="subcellular location">
    <subcellularLocation>
        <location evidence="1">Cell membrane</location>
        <topology evidence="1">Multi-pass membrane protein</topology>
    </subcellularLocation>
</comment>
<evidence type="ECO:0000256" key="4">
    <source>
        <dbReference type="ARBA" id="ARBA00022516"/>
    </source>
</evidence>
<comment type="similarity">
    <text evidence="2">Belongs to the bacterial diacylglycerol kinase family.</text>
</comment>
<dbReference type="RefSeq" id="WP_203364834.1">
    <property type="nucleotide sequence ID" value="NZ_WSFT01000005.1"/>
</dbReference>
<dbReference type="InterPro" id="IPR036945">
    <property type="entry name" value="DAGK_sf"/>
</dbReference>
<evidence type="ECO:0000256" key="11">
    <source>
        <dbReference type="ARBA" id="ARBA00023098"/>
    </source>
</evidence>
<evidence type="ECO:0000256" key="9">
    <source>
        <dbReference type="ARBA" id="ARBA00022840"/>
    </source>
</evidence>
<dbReference type="Gene3D" id="1.20.144.10">
    <property type="entry name" value="Phosphatidic acid phosphatase type 2/haloperoxidase"/>
    <property type="match status" value="1"/>
</dbReference>
<evidence type="ECO:0000256" key="8">
    <source>
        <dbReference type="ARBA" id="ARBA00022777"/>
    </source>
</evidence>
<dbReference type="PANTHER" id="PTHR34299">
    <property type="entry name" value="DIACYLGLYCEROL KINASE"/>
    <property type="match status" value="1"/>
</dbReference>
<dbReference type="EMBL" id="WSFT01000005">
    <property type="protein sequence ID" value="MBS4536902.1"/>
    <property type="molecule type" value="Genomic_DNA"/>
</dbReference>
<evidence type="ECO:0000256" key="16">
    <source>
        <dbReference type="PIRSR" id="PIRSR600829-2"/>
    </source>
</evidence>
<dbReference type="GO" id="GO:0005886">
    <property type="term" value="C:plasma membrane"/>
    <property type="evidence" value="ECO:0007669"/>
    <property type="project" value="UniProtKB-SubCell"/>
</dbReference>
<evidence type="ECO:0000256" key="1">
    <source>
        <dbReference type="ARBA" id="ARBA00004651"/>
    </source>
</evidence>
<evidence type="ECO:0000256" key="5">
    <source>
        <dbReference type="ARBA" id="ARBA00022679"/>
    </source>
</evidence>
<evidence type="ECO:0000256" key="19">
    <source>
        <dbReference type="SAM" id="Phobius"/>
    </source>
</evidence>
<reference evidence="21" key="1">
    <citation type="submission" date="2019-12" db="EMBL/GenBank/DDBJ databases">
        <title>Clostridiaceae gen. nov. sp. nov., isolated from sediment in Xinjiang, China.</title>
        <authorList>
            <person name="Zhang R."/>
        </authorList>
    </citation>
    <scope>NUCLEOTIDE SEQUENCE</scope>
    <source>
        <strain evidence="21">D2Q-11</strain>
    </source>
</reference>
<keyword evidence="13" id="KW-0594">Phospholipid biosynthesis</keyword>
<dbReference type="InterPro" id="IPR036938">
    <property type="entry name" value="PAP2/HPO_sf"/>
</dbReference>